<keyword evidence="3" id="KW-1185">Reference proteome</keyword>
<sequence length="283" mass="29819">MKTLLVACLALVALPSEQSRPRVLKRGYLLGDYHGAPAMGDLSISPSGWKVNTDDFNLNVDLPAPRRLPPPSVAHVSRQAPPIHILSSNSLEKPVMESQEYIPPQSFGTAVLPQMPPPATPVNAAASNIPANRGAVFLGSGSLGVVSLGNGAYALGSGSIGYSGNRAQPRPTGTVPVYPPLPASPNLIPAAVPSPSPQQPLGLNYDYPLLNVPQVPQVDQNGYEYLPPNRVGFGAPNPPRPLRTRQQFATPTALQVRQQGQQIPNDFQFSVPFGTTAGGIPLA</sequence>
<protein>
    <submittedName>
        <fullName evidence="2">Uncharacterized protein</fullName>
    </submittedName>
</protein>
<dbReference type="Proteomes" id="UP000007266">
    <property type="component" value="Linkage group 4"/>
</dbReference>
<evidence type="ECO:0000313" key="2">
    <source>
        <dbReference type="EMBL" id="EFA01690.2"/>
    </source>
</evidence>
<evidence type="ECO:0000313" key="3">
    <source>
        <dbReference type="Proteomes" id="UP000007266"/>
    </source>
</evidence>
<dbReference type="EMBL" id="KQ971338">
    <property type="protein sequence ID" value="EFA01690.2"/>
    <property type="molecule type" value="Genomic_DNA"/>
</dbReference>
<dbReference type="OrthoDB" id="6766933at2759"/>
<evidence type="ECO:0000256" key="1">
    <source>
        <dbReference type="SAM" id="SignalP"/>
    </source>
</evidence>
<gene>
    <name evidence="2" type="primary">AUGUSTUS-3.0.2_07265</name>
    <name evidence="2" type="ORF">TcasGA2_TC007265</name>
</gene>
<feature type="signal peptide" evidence="1">
    <location>
        <begin position="1"/>
        <end position="19"/>
    </location>
</feature>
<dbReference type="AlphaFoldDB" id="D2A0G8"/>
<proteinExistence type="predicted"/>
<organism evidence="2 3">
    <name type="scientific">Tribolium castaneum</name>
    <name type="common">Red flour beetle</name>
    <dbReference type="NCBI Taxonomy" id="7070"/>
    <lineage>
        <taxon>Eukaryota</taxon>
        <taxon>Metazoa</taxon>
        <taxon>Ecdysozoa</taxon>
        <taxon>Arthropoda</taxon>
        <taxon>Hexapoda</taxon>
        <taxon>Insecta</taxon>
        <taxon>Pterygota</taxon>
        <taxon>Neoptera</taxon>
        <taxon>Endopterygota</taxon>
        <taxon>Coleoptera</taxon>
        <taxon>Polyphaga</taxon>
        <taxon>Cucujiformia</taxon>
        <taxon>Tenebrionidae</taxon>
        <taxon>Tenebrionidae incertae sedis</taxon>
        <taxon>Tribolium</taxon>
    </lineage>
</organism>
<accession>D2A0G8</accession>
<keyword evidence="1" id="KW-0732">Signal</keyword>
<dbReference type="HOGENOM" id="CLU_985416_0_0_1"/>
<name>D2A0G8_TRICA</name>
<reference evidence="2 3" key="2">
    <citation type="journal article" date="2010" name="Nucleic Acids Res.">
        <title>BeetleBase in 2010: revisions to provide comprehensive genomic information for Tribolium castaneum.</title>
        <authorList>
            <person name="Kim H.S."/>
            <person name="Murphy T."/>
            <person name="Xia J."/>
            <person name="Caragea D."/>
            <person name="Park Y."/>
            <person name="Beeman R.W."/>
            <person name="Lorenzen M.D."/>
            <person name="Butcher S."/>
            <person name="Manak J.R."/>
            <person name="Brown S.J."/>
        </authorList>
    </citation>
    <scope>GENOME REANNOTATION</scope>
    <source>
        <strain evidence="2 3">Georgia GA2</strain>
    </source>
</reference>
<feature type="chain" id="PRO_5007309965" evidence="1">
    <location>
        <begin position="20"/>
        <end position="283"/>
    </location>
</feature>
<reference evidence="2 3" key="1">
    <citation type="journal article" date="2008" name="Nature">
        <title>The genome of the model beetle and pest Tribolium castaneum.</title>
        <authorList>
            <consortium name="Tribolium Genome Sequencing Consortium"/>
            <person name="Richards S."/>
            <person name="Gibbs R.A."/>
            <person name="Weinstock G.M."/>
            <person name="Brown S.J."/>
            <person name="Denell R."/>
            <person name="Beeman R.W."/>
            <person name="Gibbs R."/>
            <person name="Beeman R.W."/>
            <person name="Brown S.J."/>
            <person name="Bucher G."/>
            <person name="Friedrich M."/>
            <person name="Grimmelikhuijzen C.J."/>
            <person name="Klingler M."/>
            <person name="Lorenzen M."/>
            <person name="Richards S."/>
            <person name="Roth S."/>
            <person name="Schroder R."/>
            <person name="Tautz D."/>
            <person name="Zdobnov E.M."/>
            <person name="Muzny D."/>
            <person name="Gibbs R.A."/>
            <person name="Weinstock G.M."/>
            <person name="Attaway T."/>
            <person name="Bell S."/>
            <person name="Buhay C.J."/>
            <person name="Chandrabose M.N."/>
            <person name="Chavez D."/>
            <person name="Clerk-Blankenburg K.P."/>
            <person name="Cree A."/>
            <person name="Dao M."/>
            <person name="Davis C."/>
            <person name="Chacko J."/>
            <person name="Dinh H."/>
            <person name="Dugan-Rocha S."/>
            <person name="Fowler G."/>
            <person name="Garner T.T."/>
            <person name="Garnes J."/>
            <person name="Gnirke A."/>
            <person name="Hawes A."/>
            <person name="Hernandez J."/>
            <person name="Hines S."/>
            <person name="Holder M."/>
            <person name="Hume J."/>
            <person name="Jhangiani S.N."/>
            <person name="Joshi V."/>
            <person name="Khan Z.M."/>
            <person name="Jackson L."/>
            <person name="Kovar C."/>
            <person name="Kowis A."/>
            <person name="Lee S."/>
            <person name="Lewis L.R."/>
            <person name="Margolis J."/>
            <person name="Morgan M."/>
            <person name="Nazareth L.V."/>
            <person name="Nguyen N."/>
            <person name="Okwuonu G."/>
            <person name="Parker D."/>
            <person name="Richards S."/>
            <person name="Ruiz S.J."/>
            <person name="Santibanez J."/>
            <person name="Savard J."/>
            <person name="Scherer S.E."/>
            <person name="Schneider B."/>
            <person name="Sodergren E."/>
            <person name="Tautz D."/>
            <person name="Vattahil S."/>
            <person name="Villasana D."/>
            <person name="White C.S."/>
            <person name="Wright R."/>
            <person name="Park Y."/>
            <person name="Beeman R.W."/>
            <person name="Lord J."/>
            <person name="Oppert B."/>
            <person name="Lorenzen M."/>
            <person name="Brown S."/>
            <person name="Wang L."/>
            <person name="Savard J."/>
            <person name="Tautz D."/>
            <person name="Richards S."/>
            <person name="Weinstock G."/>
            <person name="Gibbs R.A."/>
            <person name="Liu Y."/>
            <person name="Worley K."/>
            <person name="Weinstock G."/>
            <person name="Elsik C.G."/>
            <person name="Reese J.T."/>
            <person name="Elhaik E."/>
            <person name="Landan G."/>
            <person name="Graur D."/>
            <person name="Arensburger P."/>
            <person name="Atkinson P."/>
            <person name="Beeman R.W."/>
            <person name="Beidler J."/>
            <person name="Brown S.J."/>
            <person name="Demuth J.P."/>
            <person name="Drury D.W."/>
            <person name="Du Y.Z."/>
            <person name="Fujiwara H."/>
            <person name="Lorenzen M."/>
            <person name="Maselli V."/>
            <person name="Osanai M."/>
            <person name="Park Y."/>
            <person name="Robertson H.M."/>
            <person name="Tu Z."/>
            <person name="Wang J.J."/>
            <person name="Wang S."/>
            <person name="Richards S."/>
            <person name="Song H."/>
            <person name="Zhang L."/>
            <person name="Sodergren E."/>
            <person name="Werner D."/>
            <person name="Stanke M."/>
            <person name="Morgenstern B."/>
            <person name="Solovyev V."/>
            <person name="Kosarev P."/>
            <person name="Brown G."/>
            <person name="Chen H.C."/>
            <person name="Ermolaeva O."/>
            <person name="Hlavina W."/>
            <person name="Kapustin Y."/>
            <person name="Kiryutin B."/>
            <person name="Kitts P."/>
            <person name="Maglott D."/>
            <person name="Pruitt K."/>
            <person name="Sapojnikov V."/>
            <person name="Souvorov A."/>
            <person name="Mackey A.J."/>
            <person name="Waterhouse R.M."/>
            <person name="Wyder S."/>
            <person name="Zdobnov E.M."/>
            <person name="Zdobnov E.M."/>
            <person name="Wyder S."/>
            <person name="Kriventseva E.V."/>
            <person name="Kadowaki T."/>
            <person name="Bork P."/>
            <person name="Aranda M."/>
            <person name="Bao R."/>
            <person name="Beermann A."/>
            <person name="Berns N."/>
            <person name="Bolognesi R."/>
            <person name="Bonneton F."/>
            <person name="Bopp D."/>
            <person name="Brown S.J."/>
            <person name="Bucher G."/>
            <person name="Butts T."/>
            <person name="Chaumot A."/>
            <person name="Denell R.E."/>
            <person name="Ferrier D.E."/>
            <person name="Friedrich M."/>
            <person name="Gordon C.M."/>
            <person name="Jindra M."/>
            <person name="Klingler M."/>
            <person name="Lan Q."/>
            <person name="Lattorff H.M."/>
            <person name="Laudet V."/>
            <person name="von Levetsow C."/>
            <person name="Liu Z."/>
            <person name="Lutz R."/>
            <person name="Lynch J.A."/>
            <person name="da Fonseca R.N."/>
            <person name="Posnien N."/>
            <person name="Reuter R."/>
            <person name="Roth S."/>
            <person name="Savard J."/>
            <person name="Schinko J.B."/>
            <person name="Schmitt C."/>
            <person name="Schoppmeier M."/>
            <person name="Schroder R."/>
            <person name="Shippy T.D."/>
            <person name="Simonnet F."/>
            <person name="Marques-Souza H."/>
            <person name="Tautz D."/>
            <person name="Tomoyasu Y."/>
            <person name="Trauner J."/>
            <person name="Van der Zee M."/>
            <person name="Vervoort M."/>
            <person name="Wittkopp N."/>
            <person name="Wimmer E.A."/>
            <person name="Yang X."/>
            <person name="Jones A.K."/>
            <person name="Sattelle D.B."/>
            <person name="Ebert P.R."/>
            <person name="Nelson D."/>
            <person name="Scott J.G."/>
            <person name="Beeman R.W."/>
            <person name="Muthukrishnan S."/>
            <person name="Kramer K.J."/>
            <person name="Arakane Y."/>
            <person name="Beeman R.W."/>
            <person name="Zhu Q."/>
            <person name="Hogenkamp D."/>
            <person name="Dixit R."/>
            <person name="Oppert B."/>
            <person name="Jiang H."/>
            <person name="Zou Z."/>
            <person name="Marshall J."/>
            <person name="Elpidina E."/>
            <person name="Vinokurov K."/>
            <person name="Oppert C."/>
            <person name="Zou Z."/>
            <person name="Evans J."/>
            <person name="Lu Z."/>
            <person name="Zhao P."/>
            <person name="Sumathipala N."/>
            <person name="Altincicek B."/>
            <person name="Vilcinskas A."/>
            <person name="Williams M."/>
            <person name="Hultmark D."/>
            <person name="Hetru C."/>
            <person name="Jiang H."/>
            <person name="Grimmelikhuijzen C.J."/>
            <person name="Hauser F."/>
            <person name="Cazzamali G."/>
            <person name="Williamson M."/>
            <person name="Park Y."/>
            <person name="Li B."/>
            <person name="Tanaka Y."/>
            <person name="Predel R."/>
            <person name="Neupert S."/>
            <person name="Schachtner J."/>
            <person name="Verleyen P."/>
            <person name="Raible F."/>
            <person name="Bork P."/>
            <person name="Friedrich M."/>
            <person name="Walden K.K."/>
            <person name="Robertson H.M."/>
            <person name="Angeli S."/>
            <person name="Foret S."/>
            <person name="Bucher G."/>
            <person name="Schuetz S."/>
            <person name="Maleszka R."/>
            <person name="Wimmer E.A."/>
            <person name="Beeman R.W."/>
            <person name="Lorenzen M."/>
            <person name="Tomoyasu Y."/>
            <person name="Miller S.C."/>
            <person name="Grossmann D."/>
            <person name="Bucher G."/>
        </authorList>
    </citation>
    <scope>NUCLEOTIDE SEQUENCE [LARGE SCALE GENOMIC DNA]</scope>
    <source>
        <strain evidence="2 3">Georgia GA2</strain>
    </source>
</reference>